<evidence type="ECO:0000313" key="4">
    <source>
        <dbReference type="Proteomes" id="UP000202440"/>
    </source>
</evidence>
<dbReference type="Gene3D" id="3.40.50.2000">
    <property type="entry name" value="Glycogen Phosphorylase B"/>
    <property type="match status" value="1"/>
</dbReference>
<protein>
    <recommendedName>
        <fullName evidence="2">Glycosyl transferase family 1 domain-containing protein</fullName>
    </recommendedName>
</protein>
<feature type="domain" description="Glycosyl transferase family 1" evidence="2">
    <location>
        <begin position="332"/>
        <end position="476"/>
    </location>
</feature>
<evidence type="ECO:0000256" key="1">
    <source>
        <dbReference type="SAM" id="MobiDB-lite"/>
    </source>
</evidence>
<dbReference type="Proteomes" id="UP000202440">
    <property type="component" value="Chromosome"/>
</dbReference>
<dbReference type="InterPro" id="IPR001296">
    <property type="entry name" value="Glyco_trans_1"/>
</dbReference>
<dbReference type="CDD" id="cd03809">
    <property type="entry name" value="GT4_MtfB-like"/>
    <property type="match status" value="1"/>
</dbReference>
<name>A0A222FGZ1_9GAMM</name>
<dbReference type="OrthoDB" id="9801609at2"/>
<organism evidence="3 4">
    <name type="scientific">Bacterioplanes sanyensis</name>
    <dbReference type="NCBI Taxonomy" id="1249553"/>
    <lineage>
        <taxon>Bacteria</taxon>
        <taxon>Pseudomonadati</taxon>
        <taxon>Pseudomonadota</taxon>
        <taxon>Gammaproteobacteria</taxon>
        <taxon>Oceanospirillales</taxon>
        <taxon>Oceanospirillaceae</taxon>
        <taxon>Bacterioplanes</taxon>
    </lineage>
</organism>
<accession>A0A222FGZ1</accession>
<dbReference type="SUPFAM" id="SSF53756">
    <property type="entry name" value="UDP-Glycosyltransferase/glycogen phosphorylase"/>
    <property type="match status" value="1"/>
</dbReference>
<feature type="region of interest" description="Disordered" evidence="1">
    <location>
        <begin position="171"/>
        <end position="204"/>
    </location>
</feature>
<gene>
    <name evidence="3" type="ORF">CHH28_01965</name>
</gene>
<dbReference type="RefSeq" id="WP_094058731.1">
    <property type="nucleotide sequence ID" value="NZ_CP022530.1"/>
</dbReference>
<dbReference type="GO" id="GO:0016757">
    <property type="term" value="F:glycosyltransferase activity"/>
    <property type="evidence" value="ECO:0007669"/>
    <property type="project" value="InterPro"/>
</dbReference>
<evidence type="ECO:0000313" key="3">
    <source>
        <dbReference type="EMBL" id="ASP37513.1"/>
    </source>
</evidence>
<evidence type="ECO:0000259" key="2">
    <source>
        <dbReference type="Pfam" id="PF00534"/>
    </source>
</evidence>
<keyword evidence="4" id="KW-1185">Reference proteome</keyword>
<sequence length="509" mass="57394">MRTLYIDCSSLIEHVELNTGIQRVVRQAVRHLQTIAPEHGYKAQPVVISHGRFLAITEDQLYPSSKAPVYEVVEEEELASEPACQESENGLQQYAAAPEGIKRRTLAYFYGVYNGLQALLLGLAGNTDAARNFIFAPRQRFGLNWLVYNSLVAPVKAVNSLLTRPQKQAIAAAPASQNNDSQESDDTTEPCIEPDTKESNSHTPFNLVNEGDILLLLDSSWHNNIWPSVEAIRDHGAKVVAVIYDLIPITHPQFCDAQLVKVFNSWFKDSIGMVDGFVAISDTVRQDVANFLEQQKPGAFKPQQFDYFWLGADFKHTNSDDEIRGAIPQHMMERPTYLIVSTIEPRKNHATVLNAFEKLWQQGQEVNLAFVGKPGWKVEKLLTRIRRHPENGKKLFHWQNLSDAELQYCYENARMLIFPSFAEGFGLPIIESLGHGLPVIASDIPIHREVGGERVAYFPVKDEQALCELVAGFEDNGIPDALRVPDDFQWLNWQQATQQLMDKVEMLAK</sequence>
<dbReference type="Pfam" id="PF00534">
    <property type="entry name" value="Glycos_transf_1"/>
    <property type="match status" value="1"/>
</dbReference>
<dbReference type="PANTHER" id="PTHR46401">
    <property type="entry name" value="GLYCOSYLTRANSFERASE WBBK-RELATED"/>
    <property type="match status" value="1"/>
</dbReference>
<dbReference type="KEGG" id="bsan:CHH28_01965"/>
<dbReference type="PANTHER" id="PTHR46401:SF9">
    <property type="entry name" value="MANNOSYLTRANSFERASE A"/>
    <property type="match status" value="1"/>
</dbReference>
<dbReference type="AlphaFoldDB" id="A0A222FGZ1"/>
<proteinExistence type="predicted"/>
<reference evidence="3 4" key="1">
    <citation type="submission" date="2017-07" db="EMBL/GenBank/DDBJ databases">
        <title>Annotated genome sequence of Bacterioplanes sanyensis isolated from Red Sea.</title>
        <authorList>
            <person name="Rehman Z.U."/>
        </authorList>
    </citation>
    <scope>NUCLEOTIDE SEQUENCE [LARGE SCALE GENOMIC DNA]</scope>
    <source>
        <strain evidence="3 4">NV9</strain>
    </source>
</reference>
<dbReference type="EMBL" id="CP022530">
    <property type="protein sequence ID" value="ASP37513.1"/>
    <property type="molecule type" value="Genomic_DNA"/>
</dbReference>